<dbReference type="Gene3D" id="3.40.640.10">
    <property type="entry name" value="Type I PLP-dependent aspartate aminotransferase-like (Major domain)"/>
    <property type="match status" value="1"/>
</dbReference>
<dbReference type="InterPro" id="IPR004839">
    <property type="entry name" value="Aminotransferase_I/II_large"/>
</dbReference>
<feature type="domain" description="HTH gntR-type" evidence="7">
    <location>
        <begin position="16"/>
        <end position="84"/>
    </location>
</feature>
<dbReference type="InterPro" id="IPR015421">
    <property type="entry name" value="PyrdxlP-dep_Trfase_major"/>
</dbReference>
<keyword evidence="4" id="KW-0238">DNA-binding</keyword>
<evidence type="ECO:0000256" key="2">
    <source>
        <dbReference type="ARBA" id="ARBA00022898"/>
    </source>
</evidence>
<keyword evidence="8" id="KW-0032">Aminotransferase</keyword>
<dbReference type="Pfam" id="PF00392">
    <property type="entry name" value="GntR"/>
    <property type="match status" value="1"/>
</dbReference>
<dbReference type="Pfam" id="PF00155">
    <property type="entry name" value="Aminotran_1_2"/>
    <property type="match status" value="1"/>
</dbReference>
<dbReference type="Gene3D" id="1.10.10.10">
    <property type="entry name" value="Winged helix-like DNA-binding domain superfamily/Winged helix DNA-binding domain"/>
    <property type="match status" value="1"/>
</dbReference>
<dbReference type="InterPro" id="IPR000524">
    <property type="entry name" value="Tscrpt_reg_HTH_GntR"/>
</dbReference>
<dbReference type="PROSITE" id="PS50949">
    <property type="entry name" value="HTH_GNTR"/>
    <property type="match status" value="1"/>
</dbReference>
<dbReference type="EMBL" id="JABFNT010000009">
    <property type="protein sequence ID" value="NOJ77526.1"/>
    <property type="molecule type" value="Genomic_DNA"/>
</dbReference>
<dbReference type="InterPro" id="IPR015422">
    <property type="entry name" value="PyrdxlP-dep_Trfase_small"/>
</dbReference>
<keyword evidence="2" id="KW-0663">Pyridoxal phosphate</keyword>
<name>A0A7Y4IEE5_MYXXA</name>
<dbReference type="PANTHER" id="PTHR46577:SF2">
    <property type="entry name" value="TRANSCRIPTIONAL REGULATORY PROTEIN"/>
    <property type="match status" value="1"/>
</dbReference>
<reference evidence="8 9" key="1">
    <citation type="submission" date="2020-05" db="EMBL/GenBank/DDBJ databases">
        <authorList>
            <person name="Whitworth D."/>
        </authorList>
    </citation>
    <scope>NUCLEOTIDE SEQUENCE [LARGE SCALE GENOMIC DNA]</scope>
    <source>
        <strain evidence="8 9">AM005</strain>
    </source>
</reference>
<evidence type="ECO:0000256" key="6">
    <source>
        <dbReference type="SAM" id="MobiDB-lite"/>
    </source>
</evidence>
<keyword evidence="8" id="KW-0808">Transferase</keyword>
<organism evidence="8 9">
    <name type="scientific">Myxococcus xanthus</name>
    <dbReference type="NCBI Taxonomy" id="34"/>
    <lineage>
        <taxon>Bacteria</taxon>
        <taxon>Pseudomonadati</taxon>
        <taxon>Myxococcota</taxon>
        <taxon>Myxococcia</taxon>
        <taxon>Myxococcales</taxon>
        <taxon>Cystobacterineae</taxon>
        <taxon>Myxococcaceae</taxon>
        <taxon>Myxococcus</taxon>
    </lineage>
</organism>
<keyword evidence="5" id="KW-0804">Transcription</keyword>
<evidence type="ECO:0000256" key="3">
    <source>
        <dbReference type="ARBA" id="ARBA00023015"/>
    </source>
</evidence>
<evidence type="ECO:0000256" key="1">
    <source>
        <dbReference type="ARBA" id="ARBA00005384"/>
    </source>
</evidence>
<feature type="region of interest" description="Disordered" evidence="6">
    <location>
        <begin position="77"/>
        <end position="96"/>
    </location>
</feature>
<keyword evidence="3" id="KW-0805">Transcription regulation</keyword>
<sequence length="486" mass="53108">MRLTSGGAMGAVAHKAKLYEQVAERLADAISAGTLQPGDRLPSVRQLSLRERVSISTVLQAYLHLESLGLIETRPQSGHYVRRRERPRLAEPQVSRPASSATAVTVSGLVASVYRSMGDAHMVKLGAASPAPELLPVRRLYRELNALSRESRDRSIQYDALPGCPELRQQLARRSLDWGCSLAADDFITTFGASEAIHLCLLAVARPGDTIAIESPAYYGTLQSIEALGLRALEIPCCPRNGMQMEALEAALTRRRIAAVLAVPSFSNPVGSCMPDVRRQRLVNLLDAHDVPLIEDDIYGDLHFGAERPRACKAFDTRGNVLLCSSFSKTLAPGFRVGYVAPGRFRERVELLKFSTSVTTATVPQYAIARFLQNGGYDRHLRSLRRRLAAQVERMAEAVAEFFPEGTRVTRPSGGALLWVELPRQVDSLALSAKALDAGISIAPGPIFSARMDSYRHCFRLNCGHPWTPRIEAAMSTLGALARGLT</sequence>
<evidence type="ECO:0000313" key="9">
    <source>
        <dbReference type="Proteomes" id="UP000533080"/>
    </source>
</evidence>
<comment type="similarity">
    <text evidence="1">In the C-terminal section; belongs to the class-I pyridoxal-phosphate-dependent aminotransferase family.</text>
</comment>
<dbReference type="CDD" id="cd00609">
    <property type="entry name" value="AAT_like"/>
    <property type="match status" value="1"/>
</dbReference>
<accession>A0A7Y4IEE5</accession>
<dbReference type="Gene3D" id="3.90.1150.10">
    <property type="entry name" value="Aspartate Aminotransferase, domain 1"/>
    <property type="match status" value="1"/>
</dbReference>
<gene>
    <name evidence="8" type="ORF">HNV28_04085</name>
</gene>
<dbReference type="CDD" id="cd07377">
    <property type="entry name" value="WHTH_GntR"/>
    <property type="match status" value="1"/>
</dbReference>
<dbReference type="InterPro" id="IPR036390">
    <property type="entry name" value="WH_DNA-bd_sf"/>
</dbReference>
<evidence type="ECO:0000259" key="7">
    <source>
        <dbReference type="PROSITE" id="PS50949"/>
    </source>
</evidence>
<dbReference type="PANTHER" id="PTHR46577">
    <property type="entry name" value="HTH-TYPE TRANSCRIPTIONAL REGULATORY PROTEIN GABR"/>
    <property type="match status" value="1"/>
</dbReference>
<dbReference type="GO" id="GO:0003700">
    <property type="term" value="F:DNA-binding transcription factor activity"/>
    <property type="evidence" value="ECO:0007669"/>
    <property type="project" value="InterPro"/>
</dbReference>
<dbReference type="SUPFAM" id="SSF53383">
    <property type="entry name" value="PLP-dependent transferases"/>
    <property type="match status" value="1"/>
</dbReference>
<dbReference type="InterPro" id="IPR036388">
    <property type="entry name" value="WH-like_DNA-bd_sf"/>
</dbReference>
<proteinExistence type="inferred from homology"/>
<dbReference type="AlphaFoldDB" id="A0A7Y4IEE5"/>
<evidence type="ECO:0000256" key="4">
    <source>
        <dbReference type="ARBA" id="ARBA00023125"/>
    </source>
</evidence>
<dbReference type="GO" id="GO:0030170">
    <property type="term" value="F:pyridoxal phosphate binding"/>
    <property type="evidence" value="ECO:0007669"/>
    <property type="project" value="InterPro"/>
</dbReference>
<evidence type="ECO:0000313" key="8">
    <source>
        <dbReference type="EMBL" id="NOJ77526.1"/>
    </source>
</evidence>
<dbReference type="SUPFAM" id="SSF46785">
    <property type="entry name" value="Winged helix' DNA-binding domain"/>
    <property type="match status" value="1"/>
</dbReference>
<dbReference type="GO" id="GO:0008483">
    <property type="term" value="F:transaminase activity"/>
    <property type="evidence" value="ECO:0007669"/>
    <property type="project" value="UniProtKB-KW"/>
</dbReference>
<dbReference type="GO" id="GO:0003677">
    <property type="term" value="F:DNA binding"/>
    <property type="evidence" value="ECO:0007669"/>
    <property type="project" value="UniProtKB-KW"/>
</dbReference>
<dbReference type="Proteomes" id="UP000533080">
    <property type="component" value="Unassembled WGS sequence"/>
</dbReference>
<comment type="caution">
    <text evidence="8">The sequence shown here is derived from an EMBL/GenBank/DDBJ whole genome shotgun (WGS) entry which is preliminary data.</text>
</comment>
<protein>
    <submittedName>
        <fullName evidence="8">PLP-dependent aminotransferase family protein</fullName>
    </submittedName>
</protein>
<dbReference type="InterPro" id="IPR015424">
    <property type="entry name" value="PyrdxlP-dep_Trfase"/>
</dbReference>
<dbReference type="InterPro" id="IPR051446">
    <property type="entry name" value="HTH_trans_reg/aminotransferase"/>
</dbReference>
<evidence type="ECO:0000256" key="5">
    <source>
        <dbReference type="ARBA" id="ARBA00023163"/>
    </source>
</evidence>
<dbReference type="SMART" id="SM00345">
    <property type="entry name" value="HTH_GNTR"/>
    <property type="match status" value="1"/>
</dbReference>